<proteinExistence type="predicted"/>
<dbReference type="Gene3D" id="3.10.180.10">
    <property type="entry name" value="2,3-Dihydroxybiphenyl 1,2-Dioxygenase, domain 1"/>
    <property type="match status" value="1"/>
</dbReference>
<dbReference type="InterPro" id="IPR025870">
    <property type="entry name" value="Glyoxalase-like_dom"/>
</dbReference>
<sequence>MKLEIDHVVHFLNRHPLEAVKLLKNHGYHAVMGGRHENWGTHNSLFYNGLSYVEFLAIEDRQKANEADNPLVQQLISDIGRGEGVGQICLRTNNISVLQSTIWKRGFKTSGIFNGSRKREDGSVIRWKMLFIIEKTLLPFPFFIEWEQTDEERFHDLKKLQMITDDQENRSIKSVTYTVHNAEKAAKEWSKLFDVPIHYLKDAKDITASIQVGALEIVFVQPATKESDLYKVLHQRGDRPLLVTFEPILRKQGFELFGTRYQ</sequence>
<dbReference type="STRING" id="997296.PB1_11449"/>
<dbReference type="AlphaFoldDB" id="I3DVA1"/>
<reference evidence="2 3" key="1">
    <citation type="journal article" date="2012" name="Appl. Environ. Microbiol.">
        <title>Genome Sequence of Thermotolerant Bacillus methanolicus: Features and Regulation Related to Methylotrophy and Production of L-Lysine and L-Glutamate from Methanol.</title>
        <authorList>
            <person name="Heggeset T.M."/>
            <person name="Krog A."/>
            <person name="Balzer S."/>
            <person name="Wentzel A."/>
            <person name="Ellingsen T.E."/>
            <person name="Brautaset T."/>
        </authorList>
    </citation>
    <scope>NUCLEOTIDE SEQUENCE [LARGE SCALE GENOMIC DNA]</scope>
    <source>
        <strain evidence="2 3">PB1</strain>
    </source>
</reference>
<accession>I3DVA1</accession>
<feature type="domain" description="Glyoxalase-like" evidence="1">
    <location>
        <begin position="5"/>
        <end position="193"/>
    </location>
</feature>
<dbReference type="RefSeq" id="WP_004436427.1">
    <property type="nucleotide sequence ID" value="NZ_AFEU01000003.1"/>
</dbReference>
<evidence type="ECO:0000313" key="2">
    <source>
        <dbReference type="EMBL" id="EIJ78172.1"/>
    </source>
</evidence>
<dbReference type="PATRIC" id="fig|997296.3.peg.2409"/>
<dbReference type="EMBL" id="AFEU01000003">
    <property type="protein sequence ID" value="EIJ78172.1"/>
    <property type="molecule type" value="Genomic_DNA"/>
</dbReference>
<keyword evidence="3" id="KW-1185">Reference proteome</keyword>
<dbReference type="PANTHER" id="PTHR40265">
    <property type="entry name" value="BLL2707 PROTEIN"/>
    <property type="match status" value="1"/>
</dbReference>
<evidence type="ECO:0000313" key="3">
    <source>
        <dbReference type="Proteomes" id="UP000010523"/>
    </source>
</evidence>
<dbReference type="PANTHER" id="PTHR40265:SF1">
    <property type="entry name" value="GLYOXALASE-LIKE DOMAIN-CONTAINING PROTEIN"/>
    <property type="match status" value="1"/>
</dbReference>
<dbReference type="Proteomes" id="UP000010523">
    <property type="component" value="Unassembled WGS sequence"/>
</dbReference>
<comment type="caution">
    <text evidence="2">The sequence shown here is derived from an EMBL/GenBank/DDBJ whole genome shotgun (WGS) entry which is preliminary data.</text>
</comment>
<dbReference type="Pfam" id="PF13468">
    <property type="entry name" value="Glyoxalase_3"/>
    <property type="match status" value="1"/>
</dbReference>
<organism evidence="2 3">
    <name type="scientific">Bacillus methanolicus PB1</name>
    <dbReference type="NCBI Taxonomy" id="997296"/>
    <lineage>
        <taxon>Bacteria</taxon>
        <taxon>Bacillati</taxon>
        <taxon>Bacillota</taxon>
        <taxon>Bacilli</taxon>
        <taxon>Bacillales</taxon>
        <taxon>Bacillaceae</taxon>
        <taxon>Bacillus</taxon>
    </lineage>
</organism>
<gene>
    <name evidence="2" type="ORF">PB1_11449</name>
</gene>
<name>I3DVA1_BACMT</name>
<dbReference type="OrthoDB" id="9111355at2"/>
<dbReference type="eggNOG" id="COG0346">
    <property type="taxonomic scope" value="Bacteria"/>
</dbReference>
<protein>
    <recommendedName>
        <fullName evidence="1">Glyoxalase-like domain-containing protein</fullName>
    </recommendedName>
</protein>
<dbReference type="InterPro" id="IPR029068">
    <property type="entry name" value="Glyas_Bleomycin-R_OHBP_Dase"/>
</dbReference>
<evidence type="ECO:0000259" key="1">
    <source>
        <dbReference type="Pfam" id="PF13468"/>
    </source>
</evidence>